<dbReference type="AlphaFoldDB" id="A0A3N4MJP8"/>
<dbReference type="Pfam" id="PF01042">
    <property type="entry name" value="Ribonuc_L-PSP"/>
    <property type="match status" value="1"/>
</dbReference>
<keyword evidence="2" id="KW-1185">Reference proteome</keyword>
<dbReference type="PANTHER" id="PTHR43857">
    <property type="entry name" value="BLR7761 PROTEIN"/>
    <property type="match status" value="1"/>
</dbReference>
<dbReference type="InterPro" id="IPR035959">
    <property type="entry name" value="RutC-like_sf"/>
</dbReference>
<reference evidence="2" key="1">
    <citation type="submission" date="2018-11" db="EMBL/GenBank/DDBJ databases">
        <title>Chitinophaga lutea sp.nov., isolate from arsenic contaminated soil.</title>
        <authorList>
            <person name="Zong Y."/>
        </authorList>
    </citation>
    <scope>NUCLEOTIDE SEQUENCE [LARGE SCALE GENOMIC DNA]</scope>
    <source>
        <strain evidence="2">YLT18</strain>
    </source>
</reference>
<gene>
    <name evidence="1" type="ORF">EG028_16945</name>
</gene>
<organism evidence="1 2">
    <name type="scientific">Chitinophaga barathri</name>
    <dbReference type="NCBI Taxonomy" id="1647451"/>
    <lineage>
        <taxon>Bacteria</taxon>
        <taxon>Pseudomonadati</taxon>
        <taxon>Bacteroidota</taxon>
        <taxon>Chitinophagia</taxon>
        <taxon>Chitinophagales</taxon>
        <taxon>Chitinophagaceae</taxon>
        <taxon>Chitinophaga</taxon>
    </lineage>
</organism>
<dbReference type="OrthoDB" id="9799840at2"/>
<accession>A0A3N4MJP8</accession>
<dbReference type="Proteomes" id="UP000279089">
    <property type="component" value="Unassembled WGS sequence"/>
</dbReference>
<dbReference type="Gene3D" id="3.30.1330.40">
    <property type="entry name" value="RutC-like"/>
    <property type="match status" value="1"/>
</dbReference>
<name>A0A3N4MJP8_9BACT</name>
<dbReference type="SUPFAM" id="SSF55298">
    <property type="entry name" value="YjgF-like"/>
    <property type="match status" value="1"/>
</dbReference>
<comment type="caution">
    <text evidence="1">The sequence shown here is derived from an EMBL/GenBank/DDBJ whole genome shotgun (WGS) entry which is preliminary data.</text>
</comment>
<dbReference type="EMBL" id="RMBX01000009">
    <property type="protein sequence ID" value="RPD39819.1"/>
    <property type="molecule type" value="Genomic_DNA"/>
</dbReference>
<dbReference type="PANTHER" id="PTHR43857:SF1">
    <property type="entry name" value="YJGH FAMILY PROTEIN"/>
    <property type="match status" value="1"/>
</dbReference>
<dbReference type="RefSeq" id="WP_120517894.1">
    <property type="nucleotide sequence ID" value="NZ_QXZY01000010.1"/>
</dbReference>
<dbReference type="CDD" id="cd06154">
    <property type="entry name" value="YjgF_YER057c_UK114_like_6"/>
    <property type="match status" value="1"/>
</dbReference>
<dbReference type="InterPro" id="IPR006175">
    <property type="entry name" value="YjgF/YER057c/UK114"/>
</dbReference>
<protein>
    <submittedName>
        <fullName evidence="1">RidA family protein</fullName>
    </submittedName>
</protein>
<sequence length="132" mass="14205">MQRLNISSGAPWEAKVGYSRAVRIGNVVEVSGTVSQDGDKVIGIGNAYEQTKHALAKIEAALVKAGASLHDVVRTRMFVTDISKWEEIGRAHGEFFQAIRPCTTMVEVKSLISKELLVEIEATAVLPGGKLG</sequence>
<evidence type="ECO:0000313" key="2">
    <source>
        <dbReference type="Proteomes" id="UP000279089"/>
    </source>
</evidence>
<proteinExistence type="predicted"/>
<evidence type="ECO:0000313" key="1">
    <source>
        <dbReference type="EMBL" id="RPD39819.1"/>
    </source>
</evidence>